<keyword evidence="2" id="KW-0472">Membrane</keyword>
<dbReference type="AlphaFoldDB" id="A0A7X9TAY4"/>
<organism evidence="4 5">
    <name type="scientific">Parafannyhessea umbonata</name>
    <dbReference type="NCBI Taxonomy" id="604330"/>
    <lineage>
        <taxon>Bacteria</taxon>
        <taxon>Bacillati</taxon>
        <taxon>Actinomycetota</taxon>
        <taxon>Coriobacteriia</taxon>
        <taxon>Coriobacteriales</taxon>
        <taxon>Atopobiaceae</taxon>
        <taxon>Parafannyhessea</taxon>
    </lineage>
</organism>
<evidence type="ECO:0000259" key="3">
    <source>
        <dbReference type="Pfam" id="PF14020"/>
    </source>
</evidence>
<keyword evidence="2" id="KW-0812">Transmembrane</keyword>
<sequence>MGVRFRKSINLGGGFRVNISKSGIGYSWGTKGYRYTKTARGSSRRTYSIPGTGLSYVSESGKRKGRSGSSSHARGASHLQQAGVSNAVSTESVNAGDYQPAEYEELLDQMRKAQRLDYLSTWLMATVILAVLPPFIFTAIAGIVLKIVVHSKMKVPMEYSFDDEAQAAYDDLSAIWMSLNKNNKFWQTVSEASLDRKVSGGATRGVKRIPAHAISKLPFFVESNVQPFGLRLRKQRVYFLPDKVLVVARTNVGAISYEDIDMEFGTSRFVETDPVPKDAKVIGQTWLKVNKNGTPDKRFKNNRQVPICEYGSVRVTSDSGLHIELMCSNSNTISEMRTSANKFETFLR</sequence>
<keyword evidence="2" id="KW-1133">Transmembrane helix</keyword>
<evidence type="ECO:0000256" key="1">
    <source>
        <dbReference type="SAM" id="MobiDB-lite"/>
    </source>
</evidence>
<dbReference type="InterPro" id="IPR025330">
    <property type="entry name" value="DUF4236"/>
</dbReference>
<feature type="region of interest" description="Disordered" evidence="1">
    <location>
        <begin position="54"/>
        <end position="82"/>
    </location>
</feature>
<gene>
    <name evidence="4" type="ORF">HF885_06595</name>
</gene>
<protein>
    <submittedName>
        <fullName evidence="4">DUF4236 domain-containing protein</fullName>
    </submittedName>
</protein>
<comment type="caution">
    <text evidence="4">The sequence shown here is derived from an EMBL/GenBank/DDBJ whole genome shotgun (WGS) entry which is preliminary data.</text>
</comment>
<proteinExistence type="predicted"/>
<dbReference type="EMBL" id="JABAGR010000005">
    <property type="protein sequence ID" value="NMF26094.1"/>
    <property type="molecule type" value="Genomic_DNA"/>
</dbReference>
<evidence type="ECO:0000313" key="5">
    <source>
        <dbReference type="Proteomes" id="UP000565613"/>
    </source>
</evidence>
<feature type="transmembrane region" description="Helical" evidence="2">
    <location>
        <begin position="119"/>
        <end position="145"/>
    </location>
</feature>
<reference evidence="4 5" key="1">
    <citation type="submission" date="2020-04" db="EMBL/GenBank/DDBJ databases">
        <authorList>
            <person name="Hitch T.C.A."/>
            <person name="Wylensek D."/>
            <person name="Clavel T."/>
        </authorList>
    </citation>
    <scope>NUCLEOTIDE SEQUENCE [LARGE SCALE GENOMIC DNA]</scope>
    <source>
        <strain evidence="4 5">105184</strain>
    </source>
</reference>
<evidence type="ECO:0000313" key="4">
    <source>
        <dbReference type="EMBL" id="NMF26094.1"/>
    </source>
</evidence>
<dbReference type="Proteomes" id="UP000565613">
    <property type="component" value="Unassembled WGS sequence"/>
</dbReference>
<feature type="compositionally biased region" description="Low complexity" evidence="1">
    <location>
        <begin position="67"/>
        <end position="78"/>
    </location>
</feature>
<dbReference type="Pfam" id="PF14020">
    <property type="entry name" value="DUF4236"/>
    <property type="match status" value="1"/>
</dbReference>
<feature type="domain" description="DUF4236" evidence="3">
    <location>
        <begin position="4"/>
        <end position="56"/>
    </location>
</feature>
<accession>A0A7X9TAY4</accession>
<evidence type="ECO:0000256" key="2">
    <source>
        <dbReference type="SAM" id="Phobius"/>
    </source>
</evidence>
<name>A0A7X9TAY4_9ACTN</name>